<dbReference type="Pfam" id="PF01590">
    <property type="entry name" value="GAF"/>
    <property type="match status" value="1"/>
</dbReference>
<dbReference type="InterPro" id="IPR003018">
    <property type="entry name" value="GAF"/>
</dbReference>
<evidence type="ECO:0000256" key="1">
    <source>
        <dbReference type="ARBA" id="ARBA00023125"/>
    </source>
</evidence>
<proteinExistence type="predicted"/>
<feature type="domain" description="OmpR/PhoB-type" evidence="2">
    <location>
        <begin position="330"/>
        <end position="394"/>
    </location>
</feature>
<dbReference type="Gene3D" id="3.30.450.40">
    <property type="match status" value="1"/>
</dbReference>
<dbReference type="GO" id="GO:0006355">
    <property type="term" value="P:regulation of DNA-templated transcription"/>
    <property type="evidence" value="ECO:0007669"/>
    <property type="project" value="InterPro"/>
</dbReference>
<dbReference type="InterPro" id="IPR029016">
    <property type="entry name" value="GAF-like_dom_sf"/>
</dbReference>
<evidence type="ECO:0000259" key="2">
    <source>
        <dbReference type="SMART" id="SM00862"/>
    </source>
</evidence>
<accession>A0A3D9SKG0</accession>
<dbReference type="EMBL" id="QTTT01000001">
    <property type="protein sequence ID" value="REE94870.1"/>
    <property type="molecule type" value="Genomic_DNA"/>
</dbReference>
<dbReference type="SMART" id="SM00862">
    <property type="entry name" value="Trans_reg_C"/>
    <property type="match status" value="1"/>
</dbReference>
<dbReference type="InterPro" id="IPR001867">
    <property type="entry name" value="OmpR/PhoB-type_DNA-bd"/>
</dbReference>
<dbReference type="RefSeq" id="WP_116020758.1">
    <property type="nucleotide sequence ID" value="NZ_QTTT01000001.1"/>
</dbReference>
<reference evidence="3 4" key="1">
    <citation type="submission" date="2018-08" db="EMBL/GenBank/DDBJ databases">
        <title>Sequencing the genomes of 1000 actinobacteria strains.</title>
        <authorList>
            <person name="Klenk H.-P."/>
        </authorList>
    </citation>
    <scope>NUCLEOTIDE SEQUENCE [LARGE SCALE GENOMIC DNA]</scope>
    <source>
        <strain evidence="3 4">DSM 43927</strain>
    </source>
</reference>
<dbReference type="OrthoDB" id="3928741at2"/>
<evidence type="ECO:0000313" key="4">
    <source>
        <dbReference type="Proteomes" id="UP000256661"/>
    </source>
</evidence>
<dbReference type="Proteomes" id="UP000256661">
    <property type="component" value="Unassembled WGS sequence"/>
</dbReference>
<sequence>MARRPVVPEPHTCRDPKELIGALTAAHEAALDPAAVTAPGDGAARAAICDSWRRSWEAGVGVETETAPLVFDTDVVADARAAHPLDRHLPMLRALLGRAADESAQLMVITDAEGHALWSEGPPPLRRAAAEVGLLEGFCWSESSVGTNGIGTALALGRPEYVYSAEHMVHALRGWSCAGAPVTDPDTGRVIGCIDLSATVDALHPASVALVGTAARLAESRLELDMHRRDEALRERYLRHLRGPGDRAAVLVTATGRVLAATTGDWRGLRFAVPAAGARLVLPDGRPAVAEPLGEVFLLRDPGPARRDGDRPLLTLCLLGAAAPYALLDGRPLALSQRHAEILALLALNPRGLNADRLSAMLYGDEGNPVTIRAEIHRLRAQLGGLLPAKPYRLDCELDADFLLVRRLLAGGRAADLRQAVRLHQGELLPLSESPVLRAERDELAVRLRRQLLDRGDPEALWAYAETPLGQDDLEVLQRLAAILPPGDSRRVVALSRAHRVLAEDF</sequence>
<dbReference type="GO" id="GO:0000160">
    <property type="term" value="P:phosphorelay signal transduction system"/>
    <property type="evidence" value="ECO:0007669"/>
    <property type="project" value="InterPro"/>
</dbReference>
<keyword evidence="4" id="KW-1185">Reference proteome</keyword>
<gene>
    <name evidence="3" type="ORF">DFJ69_0239</name>
</gene>
<dbReference type="GO" id="GO:0003677">
    <property type="term" value="F:DNA binding"/>
    <property type="evidence" value="ECO:0007669"/>
    <property type="project" value="UniProtKB-KW"/>
</dbReference>
<comment type="caution">
    <text evidence="3">The sequence shown here is derived from an EMBL/GenBank/DDBJ whole genome shotgun (WGS) entry which is preliminary data.</text>
</comment>
<protein>
    <submittedName>
        <fullName evidence="3">GAF domain-containing protein</fullName>
    </submittedName>
</protein>
<keyword evidence="1" id="KW-0238">DNA-binding</keyword>
<name>A0A3D9SKG0_9ACTN</name>
<dbReference type="AlphaFoldDB" id="A0A3D9SKG0"/>
<organism evidence="3 4">
    <name type="scientific">Thermomonospora umbrina</name>
    <dbReference type="NCBI Taxonomy" id="111806"/>
    <lineage>
        <taxon>Bacteria</taxon>
        <taxon>Bacillati</taxon>
        <taxon>Actinomycetota</taxon>
        <taxon>Actinomycetes</taxon>
        <taxon>Streptosporangiales</taxon>
        <taxon>Thermomonosporaceae</taxon>
        <taxon>Thermomonospora</taxon>
    </lineage>
</organism>
<evidence type="ECO:0000313" key="3">
    <source>
        <dbReference type="EMBL" id="REE94870.1"/>
    </source>
</evidence>